<feature type="transmembrane region" description="Helical" evidence="5">
    <location>
        <begin position="365"/>
        <end position="386"/>
    </location>
</feature>
<feature type="transmembrane region" description="Helical" evidence="5">
    <location>
        <begin position="65"/>
        <end position="84"/>
    </location>
</feature>
<dbReference type="PROSITE" id="PS50850">
    <property type="entry name" value="MFS"/>
    <property type="match status" value="1"/>
</dbReference>
<comment type="caution">
    <text evidence="7">The sequence shown here is derived from an EMBL/GenBank/DDBJ whole genome shotgun (WGS) entry which is preliminary data.</text>
</comment>
<evidence type="ECO:0000256" key="1">
    <source>
        <dbReference type="ARBA" id="ARBA00004141"/>
    </source>
</evidence>
<dbReference type="EMBL" id="JACHBW010000014">
    <property type="protein sequence ID" value="MBB6104867.1"/>
    <property type="molecule type" value="Genomic_DNA"/>
</dbReference>
<feature type="transmembrane region" description="Helical" evidence="5">
    <location>
        <begin position="187"/>
        <end position="206"/>
    </location>
</feature>
<protein>
    <submittedName>
        <fullName evidence="7">ACS family D-galactonate transporter-like MFS transporter</fullName>
    </submittedName>
</protein>
<feature type="transmembrane region" description="Helical" evidence="5">
    <location>
        <begin position="28"/>
        <end position="45"/>
    </location>
</feature>
<keyword evidence="2 5" id="KW-0812">Transmembrane</keyword>
<comment type="subcellular location">
    <subcellularLocation>
        <location evidence="1">Membrane</location>
        <topology evidence="1">Multi-pass membrane protein</topology>
    </subcellularLocation>
</comment>
<feature type="domain" description="Major facilitator superfamily (MFS) profile" evidence="6">
    <location>
        <begin position="32"/>
        <end position="453"/>
    </location>
</feature>
<dbReference type="InterPro" id="IPR020846">
    <property type="entry name" value="MFS_dom"/>
</dbReference>
<evidence type="ECO:0000259" key="6">
    <source>
        <dbReference type="PROSITE" id="PS50850"/>
    </source>
</evidence>
<evidence type="ECO:0000256" key="5">
    <source>
        <dbReference type="SAM" id="Phobius"/>
    </source>
</evidence>
<dbReference type="InterPro" id="IPR050382">
    <property type="entry name" value="MFS_Na/Anion_cotransporter"/>
</dbReference>
<evidence type="ECO:0000313" key="8">
    <source>
        <dbReference type="Proteomes" id="UP000571554"/>
    </source>
</evidence>
<gene>
    <name evidence="7" type="ORF">F4827_004732</name>
</gene>
<dbReference type="SUPFAM" id="SSF103473">
    <property type="entry name" value="MFS general substrate transporter"/>
    <property type="match status" value="1"/>
</dbReference>
<dbReference type="Gene3D" id="1.20.1250.20">
    <property type="entry name" value="MFS general substrate transporter like domains"/>
    <property type="match status" value="2"/>
</dbReference>
<dbReference type="InterPro" id="IPR011701">
    <property type="entry name" value="MFS"/>
</dbReference>
<feature type="transmembrane region" description="Helical" evidence="5">
    <location>
        <begin position="427"/>
        <end position="448"/>
    </location>
</feature>
<organism evidence="7 8">
    <name type="scientific">Paraburkholderia bannensis</name>
    <dbReference type="NCBI Taxonomy" id="765414"/>
    <lineage>
        <taxon>Bacteria</taxon>
        <taxon>Pseudomonadati</taxon>
        <taxon>Pseudomonadota</taxon>
        <taxon>Betaproteobacteria</taxon>
        <taxon>Burkholderiales</taxon>
        <taxon>Burkholderiaceae</taxon>
        <taxon>Paraburkholderia</taxon>
    </lineage>
</organism>
<dbReference type="CDD" id="cd17319">
    <property type="entry name" value="MFS_ExuT_GudP_like"/>
    <property type="match status" value="1"/>
</dbReference>
<evidence type="ECO:0000313" key="7">
    <source>
        <dbReference type="EMBL" id="MBB6104867.1"/>
    </source>
</evidence>
<feature type="transmembrane region" description="Helical" evidence="5">
    <location>
        <begin position="267"/>
        <end position="288"/>
    </location>
</feature>
<evidence type="ECO:0000256" key="2">
    <source>
        <dbReference type="ARBA" id="ARBA00022692"/>
    </source>
</evidence>
<keyword evidence="8" id="KW-1185">Reference proteome</keyword>
<keyword evidence="4 5" id="KW-0472">Membrane</keyword>
<dbReference type="PANTHER" id="PTHR11662:SF333">
    <property type="entry name" value="D-GALACTONATE TRANSPORTER"/>
    <property type="match status" value="1"/>
</dbReference>
<dbReference type="RefSeq" id="WP_183727445.1">
    <property type="nucleotide sequence ID" value="NZ_JACHBW010000014.1"/>
</dbReference>
<feature type="transmembrane region" description="Helical" evidence="5">
    <location>
        <begin position="104"/>
        <end position="125"/>
    </location>
</feature>
<dbReference type="InterPro" id="IPR036259">
    <property type="entry name" value="MFS_trans_sf"/>
</dbReference>
<name>A0A7W9U0M0_9BURK</name>
<dbReference type="AlphaFoldDB" id="A0A7W9U0M0"/>
<feature type="transmembrane region" description="Helical" evidence="5">
    <location>
        <begin position="162"/>
        <end position="181"/>
    </location>
</feature>
<feature type="transmembrane region" description="Helical" evidence="5">
    <location>
        <begin position="341"/>
        <end position="359"/>
    </location>
</feature>
<evidence type="ECO:0000256" key="4">
    <source>
        <dbReference type="ARBA" id="ARBA00023136"/>
    </source>
</evidence>
<feature type="transmembrane region" description="Helical" evidence="5">
    <location>
        <begin position="398"/>
        <end position="421"/>
    </location>
</feature>
<dbReference type="PANTHER" id="PTHR11662">
    <property type="entry name" value="SOLUTE CARRIER FAMILY 17"/>
    <property type="match status" value="1"/>
</dbReference>
<dbReference type="GO" id="GO:0016020">
    <property type="term" value="C:membrane"/>
    <property type="evidence" value="ECO:0007669"/>
    <property type="project" value="UniProtKB-SubCell"/>
</dbReference>
<dbReference type="Proteomes" id="UP000571554">
    <property type="component" value="Unassembled WGS sequence"/>
</dbReference>
<accession>A0A7W9U0M0</accession>
<sequence>MAPPVSTGRDAPGVAAAPAQGALRRTKARYRILGLLAIGTMINYLDRTVLGIAAPQLTKELGINAALMGLVFSAFSWSYVVAQIPGGVFLDRFGSKVTYFLSMTLWSLCTLVQGFIGSVGALFACRLGLGAAESPCFPTNSRVVATWFPQHERAFATGTYTVGEYIGLAFFSPFLFALMGAYGWRSLFYVVGGVGIAFGFVWWAFYREPHDHPAANRAELDYIEAGGGLARYERKVEAAQQAGNEGKQGKGGFDWRMAGKLLRKRQLAGICLGQFAGNSTLVFFLTWFPTYLATERHMGWLKIGFFAIMPFIAASIGVMFGGTFSDWMLRRGVSANVARKLPIIAGLLLASSIILANFVESNVAVIVILSVAFFAQGMAALGWTLVSDIAPAGMLGLTGGIFNLAANLAGIITPLVVGMIVGATGSFVWALAFIGTIALIGAASYIFIVGDIKRIEL</sequence>
<feature type="transmembrane region" description="Helical" evidence="5">
    <location>
        <begin position="300"/>
        <end position="320"/>
    </location>
</feature>
<proteinExistence type="predicted"/>
<keyword evidence="3 5" id="KW-1133">Transmembrane helix</keyword>
<dbReference type="Pfam" id="PF07690">
    <property type="entry name" value="MFS_1"/>
    <property type="match status" value="1"/>
</dbReference>
<dbReference type="GO" id="GO:0022857">
    <property type="term" value="F:transmembrane transporter activity"/>
    <property type="evidence" value="ECO:0007669"/>
    <property type="project" value="InterPro"/>
</dbReference>
<reference evidence="7 8" key="1">
    <citation type="submission" date="2020-08" db="EMBL/GenBank/DDBJ databases">
        <title>Above-ground endophytic microbial communities from plants in different locations in the United States.</title>
        <authorList>
            <person name="Frank C."/>
        </authorList>
    </citation>
    <scope>NUCLEOTIDE SEQUENCE [LARGE SCALE GENOMIC DNA]</scope>
    <source>
        <strain evidence="7 8">WP4_2_2</strain>
    </source>
</reference>
<evidence type="ECO:0000256" key="3">
    <source>
        <dbReference type="ARBA" id="ARBA00022989"/>
    </source>
</evidence>